<dbReference type="AlphaFoldDB" id="A0A163KSM8"/>
<reference evidence="1 2" key="1">
    <citation type="journal article" date="2016" name="Sci. Rep.">
        <title>Draft genome sequencing and secretome analysis of fungal phytopathogen Ascochyta rabiei provides insight into the necrotrophic effector repertoire.</title>
        <authorList>
            <person name="Verma S."/>
            <person name="Gazara R.K."/>
            <person name="Nizam S."/>
            <person name="Parween S."/>
            <person name="Chattopadhyay D."/>
            <person name="Verma P.K."/>
        </authorList>
    </citation>
    <scope>NUCLEOTIDE SEQUENCE [LARGE SCALE GENOMIC DNA]</scope>
    <source>
        <strain evidence="1 2">ArDII</strain>
    </source>
</reference>
<dbReference type="Proteomes" id="UP000076837">
    <property type="component" value="Unassembled WGS sequence"/>
</dbReference>
<dbReference type="EMBL" id="JYNV01000076">
    <property type="protein sequence ID" value="KZM27220.1"/>
    <property type="molecule type" value="Genomic_DNA"/>
</dbReference>
<protein>
    <submittedName>
        <fullName evidence="1">Oxidoreductase</fullName>
    </submittedName>
</protein>
<dbReference type="Gene3D" id="3.40.50.720">
    <property type="entry name" value="NAD(P)-binding Rossmann-like Domain"/>
    <property type="match status" value="1"/>
</dbReference>
<organism evidence="1 2">
    <name type="scientific">Didymella rabiei</name>
    <name type="common">Chickpea ascochyta blight fungus</name>
    <name type="synonym">Mycosphaerella rabiei</name>
    <dbReference type="NCBI Taxonomy" id="5454"/>
    <lineage>
        <taxon>Eukaryota</taxon>
        <taxon>Fungi</taxon>
        <taxon>Dikarya</taxon>
        <taxon>Ascomycota</taxon>
        <taxon>Pezizomycotina</taxon>
        <taxon>Dothideomycetes</taxon>
        <taxon>Pleosporomycetidae</taxon>
        <taxon>Pleosporales</taxon>
        <taxon>Pleosporineae</taxon>
        <taxon>Didymellaceae</taxon>
        <taxon>Ascochyta</taxon>
    </lineage>
</organism>
<dbReference type="SUPFAM" id="SSF51735">
    <property type="entry name" value="NAD(P)-binding Rossmann-fold domains"/>
    <property type="match status" value="1"/>
</dbReference>
<evidence type="ECO:0000313" key="2">
    <source>
        <dbReference type="Proteomes" id="UP000076837"/>
    </source>
</evidence>
<keyword evidence="2" id="KW-1185">Reference proteome</keyword>
<proteinExistence type="predicted"/>
<name>A0A163KSM8_DIDRA</name>
<evidence type="ECO:0000313" key="1">
    <source>
        <dbReference type="EMBL" id="KZM27220.1"/>
    </source>
</evidence>
<gene>
    <name evidence="1" type="ORF">ST47_g1656</name>
</gene>
<comment type="caution">
    <text evidence="1">The sequence shown here is derived from an EMBL/GenBank/DDBJ whole genome shotgun (WGS) entry which is preliminary data.</text>
</comment>
<dbReference type="InterPro" id="IPR036291">
    <property type="entry name" value="NAD(P)-bd_dom_sf"/>
</dbReference>
<accession>A0A163KSM8</accession>
<sequence length="549" mass="61643">MPFFTAPPPDNASEFSLKQDDQRIHIITKGILNASSYLATDYQRPDRVPCEPTEQLLPRFLLVGVGPFAIRSYLPRLKSLEAEGRASLVAAVDLEQKRCGLEKLRQTKFPSTEFVYVAPFTTNMPEPIALKLTELVLRLQVTCVIISTEPLSHRVYGNWALGLGLNILMDKPISTREWVVADLEQAKGIAEDFKSLVDSYRELQKRKTTFFIVNSHRRYHLGFQAAAERVREVQQSTGCPVTSIYTAHCDGQWRLPTEIMQLNYHGYNKGYGKVSHSGYHGIDCVYQFLKAGVGNDKSPDRVDVNSSFVQPAGAFFQLTKKDYKGLFGEKAYSEACKFTAEELREKTRNFGEIDASVQLTFYHDNDVVALVHLDLQHTGFGRRTWVEPNADLYKGNGRARHEMHEIKSGPLQSVIIESRQASDKHDVLRPDHSVLGGNGHFDLKVFRNAGLLGQKEAMKVTKLEDIVQSRGGDYQTYTRTVKYAALDEAVRFLEGGMGIEDLRSNLTDHEVPAYLMSAIYLSHGRRKSGLDPTVSLNLSIKDGSGQASF</sequence>